<comment type="caution">
    <text evidence="1">The sequence shown here is derived from an EMBL/GenBank/DDBJ whole genome shotgun (WGS) entry which is preliminary data.</text>
</comment>
<dbReference type="RefSeq" id="WP_143722069.1">
    <property type="nucleotide sequence ID" value="NZ_VKDB01000036.1"/>
</dbReference>
<dbReference type="Proteomes" id="UP000316092">
    <property type="component" value="Unassembled WGS sequence"/>
</dbReference>
<dbReference type="EMBL" id="VKDB01000036">
    <property type="protein sequence ID" value="TSA79818.1"/>
    <property type="molecule type" value="Genomic_DNA"/>
</dbReference>
<evidence type="ECO:0000313" key="1">
    <source>
        <dbReference type="EMBL" id="TSA79818.1"/>
    </source>
</evidence>
<organism evidence="1 2">
    <name type="scientific">Deinococcus detaillensis</name>
    <dbReference type="NCBI Taxonomy" id="2592048"/>
    <lineage>
        <taxon>Bacteria</taxon>
        <taxon>Thermotogati</taxon>
        <taxon>Deinococcota</taxon>
        <taxon>Deinococci</taxon>
        <taxon>Deinococcales</taxon>
        <taxon>Deinococcaceae</taxon>
        <taxon>Deinococcus</taxon>
    </lineage>
</organism>
<sequence>MTLNQYQQAQAPQIGYRIDNGEARSMRSFYIPNDEEPILNAVNFALNSMFLMPNLLAAKSKIIMTTLSTNGKTLSYTFPTKGLTQALKAVNNCR</sequence>
<keyword evidence="2" id="KW-1185">Reference proteome</keyword>
<proteinExistence type="predicted"/>
<protein>
    <submittedName>
        <fullName evidence="1">Uncharacterized protein</fullName>
    </submittedName>
</protein>
<evidence type="ECO:0000313" key="2">
    <source>
        <dbReference type="Proteomes" id="UP000316092"/>
    </source>
</evidence>
<name>A0A553UHW5_9DEIO</name>
<gene>
    <name evidence="1" type="ORF">FNU79_17440</name>
</gene>
<reference evidence="1 2" key="1">
    <citation type="submission" date="2019-07" db="EMBL/GenBank/DDBJ databases">
        <title>Deinococcus detaillus sp. nov., isolated from humus soil in Antarctica.</title>
        <authorList>
            <person name="Zhang K."/>
        </authorList>
    </citation>
    <scope>NUCLEOTIDE SEQUENCE [LARGE SCALE GENOMIC DNA]</scope>
    <source>
        <strain evidence="1 2">H1</strain>
    </source>
</reference>
<dbReference type="AlphaFoldDB" id="A0A553UHW5"/>
<accession>A0A553UHW5</accession>
<dbReference type="OrthoDB" id="65311at2"/>